<organism evidence="4 5">
    <name type="scientific">Brevibacterium luteolum</name>
    <dbReference type="NCBI Taxonomy" id="199591"/>
    <lineage>
        <taxon>Bacteria</taxon>
        <taxon>Bacillati</taxon>
        <taxon>Actinomycetota</taxon>
        <taxon>Actinomycetes</taxon>
        <taxon>Micrococcales</taxon>
        <taxon>Brevibacteriaceae</taxon>
        <taxon>Brevibacterium</taxon>
    </lineage>
</organism>
<evidence type="ECO:0000256" key="2">
    <source>
        <dbReference type="SAM" id="MobiDB-lite"/>
    </source>
</evidence>
<dbReference type="AlphaFoldDB" id="A0A2N6PGB1"/>
<dbReference type="GO" id="GO:0003676">
    <property type="term" value="F:nucleic acid binding"/>
    <property type="evidence" value="ECO:0007669"/>
    <property type="project" value="InterPro"/>
</dbReference>
<dbReference type="SMART" id="SM00507">
    <property type="entry name" value="HNHc"/>
    <property type="match status" value="1"/>
</dbReference>
<dbReference type="InterPro" id="IPR003870">
    <property type="entry name" value="DUF222"/>
</dbReference>
<feature type="region of interest" description="Disordered" evidence="2">
    <location>
        <begin position="229"/>
        <end position="250"/>
    </location>
</feature>
<comment type="caution">
    <text evidence="4">The sequence shown here is derived from an EMBL/GenBank/DDBJ whole genome shotgun (WGS) entry which is preliminary data.</text>
</comment>
<gene>
    <name evidence="4" type="ORF">CJ198_09915</name>
</gene>
<feature type="domain" description="HNH nuclease" evidence="3">
    <location>
        <begin position="370"/>
        <end position="422"/>
    </location>
</feature>
<dbReference type="Proteomes" id="UP000235703">
    <property type="component" value="Unassembled WGS sequence"/>
</dbReference>
<dbReference type="EMBL" id="PNFZ01000005">
    <property type="protein sequence ID" value="PMB97708.1"/>
    <property type="molecule type" value="Genomic_DNA"/>
</dbReference>
<protein>
    <recommendedName>
        <fullName evidence="3">HNH nuclease domain-containing protein</fullName>
    </recommendedName>
</protein>
<dbReference type="GO" id="GO:0008270">
    <property type="term" value="F:zinc ion binding"/>
    <property type="evidence" value="ECO:0007669"/>
    <property type="project" value="InterPro"/>
</dbReference>
<dbReference type="GO" id="GO:0004519">
    <property type="term" value="F:endonuclease activity"/>
    <property type="evidence" value="ECO:0007669"/>
    <property type="project" value="InterPro"/>
</dbReference>
<keyword evidence="5" id="KW-1185">Reference proteome</keyword>
<evidence type="ECO:0000313" key="4">
    <source>
        <dbReference type="EMBL" id="PMB97708.1"/>
    </source>
</evidence>
<dbReference type="Pfam" id="PF01844">
    <property type="entry name" value="HNH"/>
    <property type="match status" value="1"/>
</dbReference>
<dbReference type="InterPro" id="IPR003615">
    <property type="entry name" value="HNH_nuc"/>
</dbReference>
<sequence>MAMTDMTETYETDTATGSAAGADELGARLSTIEGFPSLGVAGEDPDALVLAVKQAVAHVSQCQARLLALLDEVERSRIWEGWIGIRSLAHWVSFVCEVQVHTAREYLRVMRALRKLPEVASLFAVGRVSYSKVRAITRVADRIDRRRAAEIVVLATAEQLSKMVSTYSLLVKHDERQELISGDRDRFTVLPNGQGRARILIDVPETEAAEILAAVNAAHDRLVREQAEAATEAAASGEPQVPENPSNVHAEGFPTQAEALMELVRCGSDAANGSRTDTARATMVVHVSPDTLALAQAQTQAQAQTAPDDAGDVPAGTSAAEQKSYVDGYGAISAESSARLACTSAIIGAALDRFGDVLVLGRTKRLASSRQRLALSVRDLGLCQFPGCGRRRRLEAHHRQPWSEGGPTDLDNLILLCRSHHIAVHEHHLRIERTDAPHSGARQGSTGFVFLTADGRDVGRFETHLLLAPPGHTQDTIDWAPSEHPPDDLDEVAEVMSEPLNLTACPFEQLYGPDRISTFGGGYGFNLAECVSWLFDVEKPQDDLGLAA</sequence>
<dbReference type="OrthoDB" id="5176970at2"/>
<dbReference type="Gene3D" id="1.10.30.50">
    <property type="match status" value="1"/>
</dbReference>
<reference evidence="4 5" key="1">
    <citation type="submission" date="2017-09" db="EMBL/GenBank/DDBJ databases">
        <title>Bacterial strain isolated from the female urinary microbiota.</title>
        <authorList>
            <person name="Thomas-White K."/>
            <person name="Kumar N."/>
            <person name="Forster S."/>
            <person name="Putonti C."/>
            <person name="Lawley T."/>
            <person name="Wolfe A.J."/>
        </authorList>
    </citation>
    <scope>NUCLEOTIDE SEQUENCE [LARGE SCALE GENOMIC DNA]</scope>
    <source>
        <strain evidence="4 5">UMB0680</strain>
    </source>
</reference>
<dbReference type="InterPro" id="IPR002711">
    <property type="entry name" value="HNH"/>
</dbReference>
<accession>A0A2N6PGB1</accession>
<comment type="similarity">
    <text evidence="1">Belongs to the Rv1128c/1148c/1588c/1702c/1945/3466 family.</text>
</comment>
<proteinExistence type="inferred from homology"/>
<evidence type="ECO:0000313" key="5">
    <source>
        <dbReference type="Proteomes" id="UP000235703"/>
    </source>
</evidence>
<dbReference type="Pfam" id="PF02720">
    <property type="entry name" value="DUF222"/>
    <property type="match status" value="1"/>
</dbReference>
<evidence type="ECO:0000259" key="3">
    <source>
        <dbReference type="SMART" id="SM00507"/>
    </source>
</evidence>
<name>A0A2N6PGB1_9MICO</name>
<evidence type="ECO:0000256" key="1">
    <source>
        <dbReference type="ARBA" id="ARBA00023450"/>
    </source>
</evidence>
<dbReference type="CDD" id="cd00085">
    <property type="entry name" value="HNHc"/>
    <property type="match status" value="1"/>
</dbReference>